<comment type="subcellular location">
    <subcellularLocation>
        <location evidence="2">Vacuole</location>
    </subcellularLocation>
</comment>
<dbReference type="GO" id="GO:0005773">
    <property type="term" value="C:vacuole"/>
    <property type="evidence" value="ECO:0007669"/>
    <property type="project" value="UniProtKB-SubCell"/>
</dbReference>
<evidence type="ECO:0000256" key="11">
    <source>
        <dbReference type="RuleBase" id="RU003690"/>
    </source>
</evidence>
<comment type="catalytic activity">
    <reaction evidence="10">
        <text>a thioglucoside + H2O = a sugar + a thiol.</text>
        <dbReference type="EC" id="3.2.1.147"/>
    </reaction>
</comment>
<dbReference type="GO" id="GO:0019137">
    <property type="term" value="F:thioglucosidase activity"/>
    <property type="evidence" value="ECO:0007669"/>
    <property type="project" value="UniProtKB-EC"/>
</dbReference>
<feature type="non-terminal residue" evidence="12">
    <location>
        <position position="1"/>
    </location>
</feature>
<evidence type="ECO:0000256" key="5">
    <source>
        <dbReference type="ARBA" id="ARBA00022554"/>
    </source>
</evidence>
<dbReference type="EC" id="3.2.1.147" evidence="4"/>
<dbReference type="InterPro" id="IPR017853">
    <property type="entry name" value="GH"/>
</dbReference>
<evidence type="ECO:0000256" key="10">
    <source>
        <dbReference type="ARBA" id="ARBA00034026"/>
    </source>
</evidence>
<dbReference type="AlphaFoldDB" id="A0A8S9SD71"/>
<evidence type="ECO:0000256" key="6">
    <source>
        <dbReference type="ARBA" id="ARBA00022801"/>
    </source>
</evidence>
<gene>
    <name evidence="12" type="ORF">F2Q69_00034664</name>
</gene>
<dbReference type="Proteomes" id="UP000712600">
    <property type="component" value="Unassembled WGS sequence"/>
</dbReference>
<evidence type="ECO:0000313" key="12">
    <source>
        <dbReference type="EMBL" id="KAF3599802.1"/>
    </source>
</evidence>
<evidence type="ECO:0000256" key="8">
    <source>
        <dbReference type="ARBA" id="ARBA00032643"/>
    </source>
</evidence>
<protein>
    <recommendedName>
        <fullName evidence="4">thioglucosidase</fullName>
        <ecNumber evidence="4">3.2.1.147</ecNumber>
    </recommendedName>
    <alternativeName>
        <fullName evidence="8">Sinigrinase</fullName>
    </alternativeName>
    <alternativeName>
        <fullName evidence="9">Thioglucosidase</fullName>
    </alternativeName>
</protein>
<dbReference type="SUPFAM" id="SSF51445">
    <property type="entry name" value="(Trans)glycosidases"/>
    <property type="match status" value="1"/>
</dbReference>
<dbReference type="Gene3D" id="3.20.20.80">
    <property type="entry name" value="Glycosidases"/>
    <property type="match status" value="1"/>
</dbReference>
<dbReference type="Pfam" id="PF00232">
    <property type="entry name" value="Glyco_hydro_1"/>
    <property type="match status" value="1"/>
</dbReference>
<comment type="caution">
    <text evidence="12">The sequence shown here is derived from an EMBL/GenBank/DDBJ whole genome shotgun (WGS) entry which is preliminary data.</text>
</comment>
<name>A0A8S9SD71_BRACR</name>
<organism evidence="12 13">
    <name type="scientific">Brassica cretica</name>
    <name type="common">Mustard</name>
    <dbReference type="NCBI Taxonomy" id="69181"/>
    <lineage>
        <taxon>Eukaryota</taxon>
        <taxon>Viridiplantae</taxon>
        <taxon>Streptophyta</taxon>
        <taxon>Embryophyta</taxon>
        <taxon>Tracheophyta</taxon>
        <taxon>Spermatophyta</taxon>
        <taxon>Magnoliopsida</taxon>
        <taxon>eudicotyledons</taxon>
        <taxon>Gunneridae</taxon>
        <taxon>Pentapetalae</taxon>
        <taxon>rosids</taxon>
        <taxon>malvids</taxon>
        <taxon>Brassicales</taxon>
        <taxon>Brassicaceae</taxon>
        <taxon>Brassiceae</taxon>
        <taxon>Brassica</taxon>
    </lineage>
</organism>
<sequence>KRLTAKGKDKSTGDIAAGSYLHYKADIDVMKEIGVDAYRFSVAWSRIIPSTSYITSVD</sequence>
<proteinExistence type="inferred from homology"/>
<evidence type="ECO:0000313" key="13">
    <source>
        <dbReference type="Proteomes" id="UP000712600"/>
    </source>
</evidence>
<dbReference type="GO" id="GO:0005975">
    <property type="term" value="P:carbohydrate metabolic process"/>
    <property type="evidence" value="ECO:0007669"/>
    <property type="project" value="InterPro"/>
</dbReference>
<accession>A0A8S9SD71</accession>
<dbReference type="GO" id="GO:0008422">
    <property type="term" value="F:beta-glucosidase activity"/>
    <property type="evidence" value="ECO:0007669"/>
    <property type="project" value="TreeGrafter"/>
</dbReference>
<evidence type="ECO:0000256" key="4">
    <source>
        <dbReference type="ARBA" id="ARBA00012250"/>
    </source>
</evidence>
<comment type="function">
    <text evidence="1">Degradation of glucosinolates (glucose residue linked by a thioglucoside bound to an amino acid derivative) to glucose, sulfate and any of the products: thiocyanates, isothiocyanates, nitriles, epithionitriles or oxazolidine-2-thiones.</text>
</comment>
<evidence type="ECO:0000256" key="3">
    <source>
        <dbReference type="ARBA" id="ARBA00010838"/>
    </source>
</evidence>
<comment type="similarity">
    <text evidence="3 11">Belongs to the glycosyl hydrolase 1 family.</text>
</comment>
<dbReference type="PANTHER" id="PTHR10353:SF137">
    <property type="entry name" value="MYROSINASE 3-RELATED"/>
    <property type="match status" value="1"/>
</dbReference>
<dbReference type="PANTHER" id="PTHR10353">
    <property type="entry name" value="GLYCOSYL HYDROLASE"/>
    <property type="match status" value="1"/>
</dbReference>
<keyword evidence="6" id="KW-0378">Hydrolase</keyword>
<keyword evidence="5" id="KW-0926">Vacuole</keyword>
<evidence type="ECO:0000256" key="7">
    <source>
        <dbReference type="ARBA" id="ARBA00023295"/>
    </source>
</evidence>
<evidence type="ECO:0000256" key="9">
    <source>
        <dbReference type="ARBA" id="ARBA00032797"/>
    </source>
</evidence>
<evidence type="ECO:0000256" key="2">
    <source>
        <dbReference type="ARBA" id="ARBA00004116"/>
    </source>
</evidence>
<dbReference type="EMBL" id="QGKX02000004">
    <property type="protein sequence ID" value="KAF3599802.1"/>
    <property type="molecule type" value="Genomic_DNA"/>
</dbReference>
<dbReference type="InterPro" id="IPR001360">
    <property type="entry name" value="Glyco_hydro_1"/>
</dbReference>
<reference evidence="12" key="1">
    <citation type="submission" date="2019-12" db="EMBL/GenBank/DDBJ databases">
        <title>Genome sequencing and annotation of Brassica cretica.</title>
        <authorList>
            <person name="Studholme D.J."/>
            <person name="Sarris P."/>
        </authorList>
    </citation>
    <scope>NUCLEOTIDE SEQUENCE</scope>
    <source>
        <strain evidence="12">PFS-109/04</strain>
        <tissue evidence="12">Leaf</tissue>
    </source>
</reference>
<keyword evidence="7" id="KW-0326">Glycosidase</keyword>
<evidence type="ECO:0000256" key="1">
    <source>
        <dbReference type="ARBA" id="ARBA00003014"/>
    </source>
</evidence>